<gene>
    <name evidence="1" type="ORF">C9381_02860</name>
    <name evidence="2" type="ORF">D9O29_16680</name>
</gene>
<dbReference type="AlphaFoldDB" id="A0AAN1NNA0"/>
<dbReference type="NCBIfam" id="NF040717">
    <property type="entry name" value="BcsR_only"/>
    <property type="match status" value="1"/>
</dbReference>
<accession>A0AAN1NNA0</accession>
<proteinExistence type="predicted"/>
<dbReference type="RefSeq" id="WP_033784694.1">
    <property type="nucleotide sequence ID" value="NZ_CP014129.2"/>
</dbReference>
<evidence type="ECO:0000313" key="2">
    <source>
        <dbReference type="EMBL" id="TXL76910.1"/>
    </source>
</evidence>
<protein>
    <recommendedName>
        <fullName evidence="5">Cellulose biosynthesis protein BcsR</fullName>
    </recommendedName>
</protein>
<dbReference type="Proteomes" id="UP000426772">
    <property type="component" value="Unassembled WGS sequence"/>
</dbReference>
<evidence type="ECO:0000313" key="4">
    <source>
        <dbReference type="Proteomes" id="UP000426772"/>
    </source>
</evidence>
<name>A0AAN1NNA0_9GAMM</name>
<evidence type="ECO:0008006" key="5">
    <source>
        <dbReference type="Google" id="ProtNLM"/>
    </source>
</evidence>
<dbReference type="Pfam" id="PF10945">
    <property type="entry name" value="CBP_BcsR"/>
    <property type="match status" value="1"/>
</dbReference>
<dbReference type="KEGG" id="pagg:AL522_04955"/>
<dbReference type="EMBL" id="RCNL01000007">
    <property type="protein sequence ID" value="TXL76910.1"/>
    <property type="molecule type" value="Genomic_DNA"/>
</dbReference>
<evidence type="ECO:0000313" key="3">
    <source>
        <dbReference type="Proteomes" id="UP000241538"/>
    </source>
</evidence>
<dbReference type="InterPro" id="IPR024487">
    <property type="entry name" value="CBP_BcsR"/>
</dbReference>
<evidence type="ECO:0000313" key="1">
    <source>
        <dbReference type="EMBL" id="AVV36212.1"/>
    </source>
</evidence>
<reference evidence="1 3" key="1">
    <citation type="journal article" date="2018" name="Int J Genomics">
        <title>Comparative Genomics Analysis of Plasmid pPV989-94 from a Clinical Isolate of Pantoea vagans PV989.</title>
        <authorList>
            <person name="Xu L."/>
            <person name="Yin M."/>
            <person name="Zhu T."/>
            <person name="Lu J."/>
            <person name="Bao Q."/>
        </authorList>
    </citation>
    <scope>NUCLEOTIDE SEQUENCE [LARGE SCALE GENOMIC DNA]</scope>
    <source>
        <strain evidence="1 3">PV989</strain>
    </source>
</reference>
<organism evidence="1 3">
    <name type="scientific">Pantoea vagans</name>
    <dbReference type="NCBI Taxonomy" id="470934"/>
    <lineage>
        <taxon>Bacteria</taxon>
        <taxon>Pseudomonadati</taxon>
        <taxon>Pseudomonadota</taxon>
        <taxon>Gammaproteobacteria</taxon>
        <taxon>Enterobacterales</taxon>
        <taxon>Erwiniaceae</taxon>
        <taxon>Pantoea</taxon>
    </lineage>
</organism>
<dbReference type="Proteomes" id="UP000241538">
    <property type="component" value="Chromosome"/>
</dbReference>
<keyword evidence="4" id="KW-1185">Reference proteome</keyword>
<reference evidence="2 4" key="2">
    <citation type="submission" date="2018-10" db="EMBL/GenBank/DDBJ databases">
        <title>Draft genome sequence of Pantoea vagans isolated from corpses of the sugarcane aphid Melanaphis sacchari Zehntner.</title>
        <authorList>
            <person name="Toledo E."/>
            <person name="Pena G."/>
            <person name="Lozano L."/>
        </authorList>
    </citation>
    <scope>NUCLEOTIDE SEQUENCE [LARGE SCALE GENOMIC DNA]</scope>
    <source>
        <strain evidence="2 4">ET-90</strain>
    </source>
</reference>
<sequence>MKNQNLYTPVATAGDRQDDISALRDAFSLHSFRYVDIAREERLKEIVSRWPLLAETLPSQPEQPD</sequence>
<dbReference type="EMBL" id="CP028349">
    <property type="protein sequence ID" value="AVV36212.1"/>
    <property type="molecule type" value="Genomic_DNA"/>
</dbReference>